<name>A0A9P7ZYF7_MORAP</name>
<feature type="region of interest" description="Disordered" evidence="2">
    <location>
        <begin position="1"/>
        <end position="88"/>
    </location>
</feature>
<dbReference type="Proteomes" id="UP000717515">
    <property type="component" value="Unassembled WGS sequence"/>
</dbReference>
<feature type="transmembrane region" description="Helical" evidence="3">
    <location>
        <begin position="2754"/>
        <end position="2774"/>
    </location>
</feature>
<dbReference type="SUPFAM" id="SSF82171">
    <property type="entry name" value="DPP6 N-terminal domain-like"/>
    <property type="match status" value="1"/>
</dbReference>
<keyword evidence="1" id="KW-0175">Coiled coil</keyword>
<evidence type="ECO:0000256" key="1">
    <source>
        <dbReference type="SAM" id="Coils"/>
    </source>
</evidence>
<feature type="compositionally biased region" description="Basic and acidic residues" evidence="2">
    <location>
        <begin position="1347"/>
        <end position="1358"/>
    </location>
</feature>
<gene>
    <name evidence="4" type="ORF">KVV02_003902</name>
</gene>
<feature type="compositionally biased region" description="Basic and acidic residues" evidence="2">
    <location>
        <begin position="53"/>
        <end position="67"/>
    </location>
</feature>
<keyword evidence="3" id="KW-0812">Transmembrane</keyword>
<feature type="compositionally biased region" description="Polar residues" evidence="2">
    <location>
        <begin position="1314"/>
        <end position="1324"/>
    </location>
</feature>
<feature type="transmembrane region" description="Helical" evidence="3">
    <location>
        <begin position="2722"/>
        <end position="2742"/>
    </location>
</feature>
<feature type="region of interest" description="Disordered" evidence="2">
    <location>
        <begin position="1302"/>
        <end position="1358"/>
    </location>
</feature>
<dbReference type="SUPFAM" id="SSF101908">
    <property type="entry name" value="Putative isomerase YbhE"/>
    <property type="match status" value="1"/>
</dbReference>
<keyword evidence="3" id="KW-0472">Membrane</keyword>
<organism evidence="4 5">
    <name type="scientific">Mortierella alpina</name>
    <name type="common">Oleaginous fungus</name>
    <name type="synonym">Mortierella renispora</name>
    <dbReference type="NCBI Taxonomy" id="64518"/>
    <lineage>
        <taxon>Eukaryota</taxon>
        <taxon>Fungi</taxon>
        <taxon>Fungi incertae sedis</taxon>
        <taxon>Mucoromycota</taxon>
        <taxon>Mortierellomycotina</taxon>
        <taxon>Mortierellomycetes</taxon>
        <taxon>Mortierellales</taxon>
        <taxon>Mortierellaceae</taxon>
        <taxon>Mortierella</taxon>
    </lineage>
</organism>
<evidence type="ECO:0000256" key="2">
    <source>
        <dbReference type="SAM" id="MobiDB-lite"/>
    </source>
</evidence>
<evidence type="ECO:0000313" key="4">
    <source>
        <dbReference type="EMBL" id="KAG9320090.1"/>
    </source>
</evidence>
<feature type="compositionally biased region" description="Basic and acidic residues" evidence="2">
    <location>
        <begin position="1302"/>
        <end position="1313"/>
    </location>
</feature>
<dbReference type="SUPFAM" id="SSF50993">
    <property type="entry name" value="Peptidase/esterase 'gauge' domain"/>
    <property type="match status" value="1"/>
</dbReference>
<feature type="transmembrane region" description="Helical" evidence="3">
    <location>
        <begin position="1093"/>
        <end position="1116"/>
    </location>
</feature>
<feature type="coiled-coil region" evidence="1">
    <location>
        <begin position="2863"/>
        <end position="2894"/>
    </location>
</feature>
<dbReference type="EMBL" id="JAIFTL010000329">
    <property type="protein sequence ID" value="KAG9320090.1"/>
    <property type="molecule type" value="Genomic_DNA"/>
</dbReference>
<evidence type="ECO:0000256" key="3">
    <source>
        <dbReference type="SAM" id="Phobius"/>
    </source>
</evidence>
<feature type="compositionally biased region" description="Acidic residues" evidence="2">
    <location>
        <begin position="68"/>
        <end position="77"/>
    </location>
</feature>
<feature type="region of interest" description="Disordered" evidence="2">
    <location>
        <begin position="1673"/>
        <end position="1703"/>
    </location>
</feature>
<proteinExistence type="predicted"/>
<feature type="compositionally biased region" description="Basic and acidic residues" evidence="2">
    <location>
        <begin position="31"/>
        <end position="44"/>
    </location>
</feature>
<reference evidence="4" key="1">
    <citation type="submission" date="2021-07" db="EMBL/GenBank/DDBJ databases">
        <title>Draft genome of Mortierella alpina, strain LL118, isolated from an aspen leaf litter sample.</title>
        <authorList>
            <person name="Yang S."/>
            <person name="Vinatzer B.A."/>
        </authorList>
    </citation>
    <scope>NUCLEOTIDE SEQUENCE</scope>
    <source>
        <strain evidence="4">LL118</strain>
    </source>
</reference>
<feature type="transmembrane region" description="Helical" evidence="3">
    <location>
        <begin position="2687"/>
        <end position="2710"/>
    </location>
</feature>
<evidence type="ECO:0000313" key="5">
    <source>
        <dbReference type="Proteomes" id="UP000717515"/>
    </source>
</evidence>
<comment type="caution">
    <text evidence="4">The sequence shown here is derived from an EMBL/GenBank/DDBJ whole genome shotgun (WGS) entry which is preliminary data.</text>
</comment>
<keyword evidence="3" id="KW-1133">Transmembrane helix</keyword>
<accession>A0A9P7ZYF7</accession>
<feature type="compositionally biased region" description="Polar residues" evidence="2">
    <location>
        <begin position="1727"/>
        <end position="1736"/>
    </location>
</feature>
<protein>
    <submittedName>
        <fullName evidence="4">Uncharacterized protein</fullName>
    </submittedName>
</protein>
<feature type="region of interest" description="Disordered" evidence="2">
    <location>
        <begin position="1717"/>
        <end position="1738"/>
    </location>
</feature>
<feature type="transmembrane region" description="Helical" evidence="3">
    <location>
        <begin position="1128"/>
        <end position="1147"/>
    </location>
</feature>
<sequence>MSSAERRNGNGTNDSGRSDDTAVPQSLVELRAQETDTSKAKEESEKEDIEDEKPEKEEPHQEETQKEEPEEEEEPQEEPVTPEIQAWRDTVSSTLTEDTAMRYYLKNADVGLYVSYGDPLEPVPISNDSSFLAFLSTKSISPGWYWVVFGVSLTDTDGSALDNITFEVLNGDIQATFYTMIHPCKASVENGELADLPKDDFARLRLHRQIEINDKVDDCLWVQIALEAMAGSGKEVSFDLHYIELASPNFKSAAGVKDHVLWGEGKPDQFIRVGAHATTDTKEPIAIAAYDFSVFGTYAATLYFTTGEAHIDVWDLRASSSLVSTSKSQAITTPLAHTSFTVAKELTTYAVICKEELLVSISSTGSQVIMGYVDESEHAVPLRIYRCTPTAPADRGFREPWELRRAPKICESLQNYFGYGSFHISDLDDSKAENERYFTFNGTEFDLYSTEGEWAQLYSLPLGVDKDSLVRLTNMESLRESLRGRYFAWTGDKSGVSIWDFETGKFVTAILIPEDTGNVRAALSADGSMIAISVNGSVQIHDVVSGIKLGVYKAGERDDNELEVVFGQDHFMALNSALSWNGDRHIDAHSIVRVHDMKIVKTHIVYWQYETEFPTSVNPVFAYCQLQHSTVDLYYNNWSGQYMSSAGTTFDVGADYVYSRGSYFRELTFNNGSVNATISLGSAAKDYQGFFMAESSRVVLIMNGFLQVWHLPSTDGQLYELVHVEAFVEVPEAHANNSCITEVLSVQACKHGCRFSVALKPIRWVRGLNGEEVKDDLDSNKLQMLTFPRTTDDTFSKTEKYRYENGIISLLDTYADSGLHIQEAVIRFLINHIRPSMTQPVSSLVILCRSWKHGNRVIFENIITDLLPATRITWIPDINATKDEDPLSILTETAKKFPIVLGACKIIMNYCVGHATASRNLSFLSPLFRSMSDIMELFQEEALECLGRIAYIPVRRRDYILENHIVAHSPRLRLQFWKAACQRLDKIKDPVMQLHVTTERPCIRVDGDTRPIFMASFDALWQHRDDNKTKKDVLEEAMLTQETTWWKTLYHIIRLKFHLTTHTYVECHEFSLEFFDNPAIAALVAYKWNTIGYAYWASRFFFQCVFYVLVVVATLLQVYHEHVGREQLAGVFIAIIVMAAVFLWLELLQAVKNFDRYSGTLYNFLDITAYTLSIASSANMLVILHNDDSEANTPLINVAFGKGDDGWRLAWIESRLRYIEAAENLSYHIPGFRQSHNCFPKEIYFSTTSQKVRAYRKKQHAKDHKPGDLSQHENWARDYQADDNDGYGVKVEVKLPAPTKMEEAAVQEKDNDSNKSVNGDVEQQPQEETDSTEARSSEDGEEEADASEDKKDLTKDDSAVEELKAQVQDLQRQIASLQASQQGLAQRQFQELKDLLLVQSSYPSAVSNMADGGNSDASVVPVPVLVPEFRMDVSGQETCTKKESMKVFFKPVQENNFTPSEERQDPVTIKSSGNFEVHLDTRTIHPGWYWAVFCLSLEHLDDIKDKLDSIIFDVKSKEMSTGVVYPLDYTCKTVIGNDEIRCLPRTKSARLKLHRQIEVTADIDTDLCISIKVQTVSGCIEDVSFDIDYFELACRHICSEDHVLWGEGKPDQFIRIGAEDTDCEKVPIAIEASDVSVTGKLAVTIYFNPAVSDTHIPGNRNTRYNLAALRSRATDRAATPDGGRGSSHTPDHASTLISKQDSTHNPAQVLTHGLEHTASLGPPQDARTPTLSQAHSHASDHVHILDGHSHTPSNTSTLGEAHIDVWDLSEPSGQVSSDNPQEITKPLASWSFTVHALKKPPGDSHEKSYNDFLQLPKPTINISSTGLHIIMAVGWAKEAVHVTPFLIFRRTTKGSEEQNQSAAYNYKPVSKTCQSLQDFFGYGSFHNTDKDAPNCENERYFNFHGSTFDVYSTNGGWKQLYSLTFGIKGVPCRPEDMNYLTQSLRGRYFAWTGDRGAVSIWDFETGTFVNTILVPKDKRGVCAALCEDGSMIAITVNGCIQLHDVVSGIKLGVHPTQWKEDNGSEIIFRQDYFMALDAAKSTNGRKNIDARSIFRVRDMKVVKTHHVFWQYAAEYASTLNPIFLYRQGAILNIKRLGNILCPNEDDDCTPDTMCDFKDAKIVLSDNNWTDRNHPSAGTTFVLVPDNSPSRPLSIMRLNITNVYSDAYLSLGPSLESRSCSGFYMASSSQLVLILNGRLQIWRLPSEADQKYELVHVEAFVAVSKAHANDICITKASSVQSCTHGRKFVIKIDPIKWEKDLIQWVPDMRKQETEDDQENEVVYDDLDEEDYPDSDQPQILTFPRAAGETFPASEKYRYEKGVASLLDTYADSDLAIKDAIVRFLVDRIRPSSKYSSSLVILCRFWKWVNRVIFENIITDLLPATCITWIPDSNATKSEDPLSILTKIAKKIPSVLGACRIIMDYCVNHAIKSKNLSFLSPFLRSLKRIMSLFPTEAHVYLRRIAYIPVSDKWRDYIVENSTVVHPPWHCKWRDYIVEKSTVVHPPWHCIRIRKTSLRLEKIKKPVMQLHVTTRGKRSKASTFTRPIYVAAFDALWHFKDSGDSETKRITGESAVKQASIVKPWSIMEISMRCLSIIVGSTVKQELMAAPASTQEATAARSLDGPINQATTKTQKTTWWKTVYHMFRLKCRLKTHTYVTCHNFSLEYLDNPAIAALVAYKWNTIGYAYWAFRFFFQCVFYVLVFVAALLQVYHENVRRTQLKGVFVAIIAMGAVFLWLELLQAIKDFKRYRRDAYNCLDIVAYSLPIVASFIMLMILCENKEEANTRILSYSVLAVFIHMVTLINKAFTKGDDEWRLDWIESRLHYIVLAENLSYHIPGFRQTHDWFPKEIYFAATAKDVEVYGEVALKVQVQALKMQLSEQQEQAKLQFMELKKLLRGGPESSRAGQQDLYEGR</sequence>